<reference evidence="2 3" key="1">
    <citation type="journal article" date="2011" name="PLoS Genet.">
        <title>Azospirillum genomes reveal transition of bacteria from aquatic to terrestrial environments.</title>
        <authorList>
            <person name="Wisniewski-Dye F."/>
            <person name="Borziak K."/>
            <person name="Khalsa-Moyers G."/>
            <person name="Alexandre G."/>
            <person name="Sukharnikov L.O."/>
            <person name="Wuichet K."/>
            <person name="Hurst G.B."/>
            <person name="McDonald W.H."/>
            <person name="Robertson J.S."/>
            <person name="Barbe V."/>
            <person name="Calteau A."/>
            <person name="Rouy Z."/>
            <person name="Mangenot S."/>
            <person name="Prigent-Combaret C."/>
            <person name="Normand P."/>
            <person name="Boyer M."/>
            <person name="Siguier P."/>
            <person name="Dessaux Y."/>
            <person name="Elmerich C."/>
            <person name="Condemine G."/>
            <person name="Krishnen G."/>
            <person name="Kennedy I."/>
            <person name="Paterson A.H."/>
            <person name="Gonzalez V."/>
            <person name="Mavingui P."/>
            <person name="Zhulin I.B."/>
        </authorList>
    </citation>
    <scope>NUCLEOTIDE SEQUENCE [LARGE SCALE GENOMIC DNA]</scope>
    <source>
        <strain evidence="2 3">Sp245</strain>
    </source>
</reference>
<evidence type="ECO:0000256" key="1">
    <source>
        <dbReference type="SAM" id="MobiDB-lite"/>
    </source>
</evidence>
<dbReference type="AlphaFoldDB" id="A0A9P1K1E3"/>
<evidence type="ECO:0000313" key="2">
    <source>
        <dbReference type="EMBL" id="CCD03754.1"/>
    </source>
</evidence>
<sequence length="311" mass="33691">MTASLPSFPVSLPVSAAPQTPDMAWLPATPASSLPCAIASLARLERADLRFEIADRAPEEIGALAERVEAALEGVCPAIGVENVLTGIEKLAVRFGLELPDADVLEADILEMAGWPAEEWIAGFRGVWSSFRSGYRRFPTIGDFRAAAGQASVTSGTAALRRLAMALRQEQQLRAREIAHRRHQKEKEAETARRQQAAALAAPATPTATTRPAPVSPPVSVTPDDAQVVLASAPPRSQMRLVVPKVLIRDRSANDPHTTVCQGYEHVPFNKRPRTKSSVREAKYANDCGSRRRAGAKAWQALHYSNRVTPI</sequence>
<proteinExistence type="predicted"/>
<dbReference type="Proteomes" id="UP000007319">
    <property type="component" value="Plasmid AZOBR_p4"/>
</dbReference>
<protein>
    <submittedName>
        <fullName evidence="2">Uncharacterized protein</fullName>
    </submittedName>
</protein>
<organism evidence="2 3">
    <name type="scientific">Azospirillum baldaniorum</name>
    <dbReference type="NCBI Taxonomy" id="1064539"/>
    <lineage>
        <taxon>Bacteria</taxon>
        <taxon>Pseudomonadati</taxon>
        <taxon>Pseudomonadota</taxon>
        <taxon>Alphaproteobacteria</taxon>
        <taxon>Rhodospirillales</taxon>
        <taxon>Azospirillaceae</taxon>
        <taxon>Azospirillum</taxon>
    </lineage>
</organism>
<accession>A0A9P1K1E3</accession>
<feature type="compositionally biased region" description="Low complexity" evidence="1">
    <location>
        <begin position="194"/>
        <end position="221"/>
    </location>
</feature>
<dbReference type="EMBL" id="HE577331">
    <property type="protein sequence ID" value="CCD03754.1"/>
    <property type="molecule type" value="Genomic_DNA"/>
</dbReference>
<dbReference type="KEGG" id="abs:AZOBR_p480069"/>
<geneLocation type="plasmid" evidence="2 3">
    <name>AZOBR_p4</name>
</geneLocation>
<feature type="region of interest" description="Disordered" evidence="1">
    <location>
        <begin position="182"/>
        <end position="221"/>
    </location>
</feature>
<keyword evidence="3" id="KW-1185">Reference proteome</keyword>
<keyword evidence="2" id="KW-0614">Plasmid</keyword>
<gene>
    <name evidence="2" type="ORF">AZOBR_p480069</name>
</gene>
<name>A0A9P1K1E3_9PROT</name>
<evidence type="ECO:0000313" key="3">
    <source>
        <dbReference type="Proteomes" id="UP000007319"/>
    </source>
</evidence>